<organism evidence="5 6">
    <name type="scientific">Virgibacillus chiguensis</name>
    <dbReference type="NCBI Taxonomy" id="411959"/>
    <lineage>
        <taxon>Bacteria</taxon>
        <taxon>Bacillati</taxon>
        <taxon>Bacillota</taxon>
        <taxon>Bacilli</taxon>
        <taxon>Bacillales</taxon>
        <taxon>Bacillaceae</taxon>
        <taxon>Virgibacillus</taxon>
    </lineage>
</organism>
<keyword evidence="3" id="KW-0804">Transcription</keyword>
<reference evidence="6" key="1">
    <citation type="submission" date="2016-11" db="EMBL/GenBank/DDBJ databases">
        <authorList>
            <person name="Varghese N."/>
            <person name="Submissions S."/>
        </authorList>
    </citation>
    <scope>NUCLEOTIDE SEQUENCE [LARGE SCALE GENOMIC DNA]</scope>
    <source>
        <strain evidence="6">CGMCC 1.6496</strain>
    </source>
</reference>
<dbReference type="Proteomes" id="UP000184079">
    <property type="component" value="Unassembled WGS sequence"/>
</dbReference>
<protein>
    <submittedName>
        <fullName evidence="5">MarR family transcriptional regulator, 2-MHQ and catechol-resistance regulon repressor</fullName>
    </submittedName>
</protein>
<evidence type="ECO:0000259" key="4">
    <source>
        <dbReference type="PROSITE" id="PS50995"/>
    </source>
</evidence>
<dbReference type="Gene3D" id="1.10.10.10">
    <property type="entry name" value="Winged helix-like DNA-binding domain superfamily/Winged helix DNA-binding domain"/>
    <property type="match status" value="1"/>
</dbReference>
<feature type="domain" description="HTH marR-type" evidence="4">
    <location>
        <begin position="12"/>
        <end position="147"/>
    </location>
</feature>
<dbReference type="Pfam" id="PF01047">
    <property type="entry name" value="MarR"/>
    <property type="match status" value="1"/>
</dbReference>
<dbReference type="InterPro" id="IPR039422">
    <property type="entry name" value="MarR/SlyA-like"/>
</dbReference>
<evidence type="ECO:0000256" key="2">
    <source>
        <dbReference type="ARBA" id="ARBA00023125"/>
    </source>
</evidence>
<evidence type="ECO:0000313" key="5">
    <source>
        <dbReference type="EMBL" id="SHH97024.1"/>
    </source>
</evidence>
<name>A0A1M5XBY2_9BACI</name>
<keyword evidence="6" id="KW-1185">Reference proteome</keyword>
<dbReference type="EMBL" id="FQXD01000024">
    <property type="protein sequence ID" value="SHH97024.1"/>
    <property type="molecule type" value="Genomic_DNA"/>
</dbReference>
<dbReference type="GO" id="GO:0003677">
    <property type="term" value="F:DNA binding"/>
    <property type="evidence" value="ECO:0007669"/>
    <property type="project" value="UniProtKB-KW"/>
</dbReference>
<evidence type="ECO:0000256" key="3">
    <source>
        <dbReference type="ARBA" id="ARBA00023163"/>
    </source>
</evidence>
<dbReference type="InterPro" id="IPR000835">
    <property type="entry name" value="HTH_MarR-typ"/>
</dbReference>
<dbReference type="RefSeq" id="WP_073013038.1">
    <property type="nucleotide sequence ID" value="NZ_FQXD01000024.1"/>
</dbReference>
<sequence>MTNSNALKEKQNNSSLKLLVVLSKAYRSLMEQVEDDIHQRGLNLTDFAVMELLYHKGPHTLKAIGEKILLTSGSITYVVNKLENRRYIVRIPNENDRRVTFAAITEKGERLMEEIFPGHWARIEEITSGLDETEKQLAIDLLRKLGTANKVK</sequence>
<dbReference type="InterPro" id="IPR036388">
    <property type="entry name" value="WH-like_DNA-bd_sf"/>
</dbReference>
<proteinExistence type="predicted"/>
<evidence type="ECO:0000313" key="6">
    <source>
        <dbReference type="Proteomes" id="UP000184079"/>
    </source>
</evidence>
<keyword evidence="2" id="KW-0238">DNA-binding</keyword>
<gene>
    <name evidence="5" type="ORF">SAMN05421807_1249</name>
</gene>
<dbReference type="PANTHER" id="PTHR33164">
    <property type="entry name" value="TRANSCRIPTIONAL REGULATOR, MARR FAMILY"/>
    <property type="match status" value="1"/>
</dbReference>
<accession>A0A1M5XBY2</accession>
<dbReference type="SMART" id="SM00347">
    <property type="entry name" value="HTH_MARR"/>
    <property type="match status" value="1"/>
</dbReference>
<dbReference type="AlphaFoldDB" id="A0A1M5XBY2"/>
<dbReference type="GO" id="GO:0003700">
    <property type="term" value="F:DNA-binding transcription factor activity"/>
    <property type="evidence" value="ECO:0007669"/>
    <property type="project" value="InterPro"/>
</dbReference>
<evidence type="ECO:0000256" key="1">
    <source>
        <dbReference type="ARBA" id="ARBA00023015"/>
    </source>
</evidence>
<dbReference type="SUPFAM" id="SSF46785">
    <property type="entry name" value="Winged helix' DNA-binding domain"/>
    <property type="match status" value="1"/>
</dbReference>
<dbReference type="PROSITE" id="PS50995">
    <property type="entry name" value="HTH_MARR_2"/>
    <property type="match status" value="1"/>
</dbReference>
<dbReference type="PANTHER" id="PTHR33164:SF56">
    <property type="entry name" value="HTH-TYPE TRANSCRIPTIONAL REGULATOR MHQR"/>
    <property type="match status" value="1"/>
</dbReference>
<dbReference type="PRINTS" id="PR00598">
    <property type="entry name" value="HTHMARR"/>
</dbReference>
<dbReference type="GO" id="GO:0006950">
    <property type="term" value="P:response to stress"/>
    <property type="evidence" value="ECO:0007669"/>
    <property type="project" value="TreeGrafter"/>
</dbReference>
<dbReference type="InterPro" id="IPR036390">
    <property type="entry name" value="WH_DNA-bd_sf"/>
</dbReference>
<keyword evidence="1" id="KW-0805">Transcription regulation</keyword>